<evidence type="ECO:0000313" key="13">
    <source>
        <dbReference type="EMBL" id="MEI4461401.1"/>
    </source>
</evidence>
<dbReference type="AlphaFoldDB" id="A0A0V8GK50"/>
<evidence type="ECO:0000256" key="2">
    <source>
        <dbReference type="ARBA" id="ARBA00012418"/>
    </source>
</evidence>
<evidence type="ECO:0000256" key="4">
    <source>
        <dbReference type="ARBA" id="ARBA00022478"/>
    </source>
</evidence>
<comment type="similarity">
    <text evidence="1 10">Belongs to the RNA polymerase subunit omega family.</text>
</comment>
<accession>A0A0V8GK50</accession>
<protein>
    <recommendedName>
        <fullName evidence="3 10">DNA-directed RNA polymerase subunit omega</fullName>
        <shortName evidence="10">RNAP omega subunit</shortName>
        <ecNumber evidence="2 10">2.7.7.6</ecNumber>
    </recommendedName>
    <alternativeName>
        <fullName evidence="10">RNA polymerase omega subunit</fullName>
    </alternativeName>
    <alternativeName>
        <fullName evidence="8 10">Transcriptase subunit omega</fullName>
    </alternativeName>
</protein>
<dbReference type="NCBIfam" id="TIGR00690">
    <property type="entry name" value="rpoZ"/>
    <property type="match status" value="1"/>
</dbReference>
<dbReference type="PANTHER" id="PTHR34476">
    <property type="entry name" value="DNA-DIRECTED RNA POLYMERASE SUBUNIT OMEGA"/>
    <property type="match status" value="1"/>
</dbReference>
<dbReference type="SMART" id="SM01409">
    <property type="entry name" value="RNA_pol_Rpb6"/>
    <property type="match status" value="1"/>
</dbReference>
<keyword evidence="7 10" id="KW-0804">Transcription</keyword>
<evidence type="ECO:0000256" key="9">
    <source>
        <dbReference type="ARBA" id="ARBA00048552"/>
    </source>
</evidence>
<dbReference type="GeneID" id="90837189"/>
<dbReference type="EC" id="2.7.7.6" evidence="2 10"/>
<dbReference type="GO" id="GO:0006351">
    <property type="term" value="P:DNA-templated transcription"/>
    <property type="evidence" value="ECO:0007669"/>
    <property type="project" value="UniProtKB-UniRule"/>
</dbReference>
<dbReference type="Proteomes" id="UP000053797">
    <property type="component" value="Unassembled WGS sequence"/>
</dbReference>
<evidence type="ECO:0000256" key="6">
    <source>
        <dbReference type="ARBA" id="ARBA00022695"/>
    </source>
</evidence>
<evidence type="ECO:0000313" key="11">
    <source>
        <dbReference type="EMBL" id="KSU50589.1"/>
    </source>
</evidence>
<dbReference type="EMBL" id="LDQV01000024">
    <property type="protein sequence ID" value="KTR26451.1"/>
    <property type="molecule type" value="Genomic_DNA"/>
</dbReference>
<dbReference type="InterPro" id="IPR006110">
    <property type="entry name" value="Pol_omega/Rpo6/RPB6"/>
</dbReference>
<dbReference type="InterPro" id="IPR036161">
    <property type="entry name" value="RPB6/omega-like_sf"/>
</dbReference>
<dbReference type="PANTHER" id="PTHR34476:SF1">
    <property type="entry name" value="DNA-DIRECTED RNA POLYMERASE SUBUNIT OMEGA"/>
    <property type="match status" value="1"/>
</dbReference>
<dbReference type="OrthoDB" id="9815459at2"/>
<dbReference type="InterPro" id="IPR003716">
    <property type="entry name" value="DNA-dir_RNA_pol_omega"/>
</dbReference>
<dbReference type="HAMAP" id="MF_00366">
    <property type="entry name" value="RNApol_bact_RpoZ"/>
    <property type="match status" value="1"/>
</dbReference>
<comment type="catalytic activity">
    <reaction evidence="9 10">
        <text>RNA(n) + a ribonucleoside 5'-triphosphate = RNA(n+1) + diphosphate</text>
        <dbReference type="Rhea" id="RHEA:21248"/>
        <dbReference type="Rhea" id="RHEA-COMP:14527"/>
        <dbReference type="Rhea" id="RHEA-COMP:17342"/>
        <dbReference type="ChEBI" id="CHEBI:33019"/>
        <dbReference type="ChEBI" id="CHEBI:61557"/>
        <dbReference type="ChEBI" id="CHEBI:140395"/>
        <dbReference type="EC" id="2.7.7.6"/>
    </reaction>
</comment>
<dbReference type="Proteomes" id="UP000072605">
    <property type="component" value="Unassembled WGS sequence"/>
</dbReference>
<evidence type="ECO:0000313" key="15">
    <source>
        <dbReference type="Proteomes" id="UP000072605"/>
    </source>
</evidence>
<organism evidence="11 14">
    <name type="scientific">Exiguobacterium indicum</name>
    <dbReference type="NCBI Taxonomy" id="296995"/>
    <lineage>
        <taxon>Bacteria</taxon>
        <taxon>Bacillati</taxon>
        <taxon>Bacillota</taxon>
        <taxon>Bacilli</taxon>
        <taxon>Bacillales</taxon>
        <taxon>Bacillales Family XII. Incertae Sedis</taxon>
        <taxon>Exiguobacterium</taxon>
    </lineage>
</organism>
<dbReference type="RefSeq" id="WP_023468770.1">
    <property type="nucleotide sequence ID" value="NZ_FMYN01000001.1"/>
</dbReference>
<sequence length="67" mass="7640">MLYPSVDKLQKKVPSKYTIVTVAAKRARQIQDGKRVRVTNPKSHKPVGKALEELYFEEVSVTNQPQD</sequence>
<keyword evidence="4 10" id="KW-0240">DNA-directed RNA polymerase</keyword>
<keyword evidence="5 10" id="KW-0808">Transferase</keyword>
<dbReference type="GO" id="GO:0000428">
    <property type="term" value="C:DNA-directed RNA polymerase complex"/>
    <property type="evidence" value="ECO:0007669"/>
    <property type="project" value="UniProtKB-KW"/>
</dbReference>
<comment type="subunit">
    <text evidence="10">The RNAP catalytic core consists of 2 alpha, 1 beta, 1 beta' and 1 omega subunit. When a sigma factor is associated with the core the holoenzyme is formed, which can initiate transcription.</text>
</comment>
<evidence type="ECO:0000256" key="3">
    <source>
        <dbReference type="ARBA" id="ARBA00013725"/>
    </source>
</evidence>
<evidence type="ECO:0000256" key="1">
    <source>
        <dbReference type="ARBA" id="ARBA00006711"/>
    </source>
</evidence>
<evidence type="ECO:0000256" key="10">
    <source>
        <dbReference type="HAMAP-Rule" id="MF_00366"/>
    </source>
</evidence>
<evidence type="ECO:0000313" key="12">
    <source>
        <dbReference type="EMBL" id="KTR26451.1"/>
    </source>
</evidence>
<dbReference type="GO" id="GO:0003899">
    <property type="term" value="F:DNA-directed RNA polymerase activity"/>
    <property type="evidence" value="ECO:0007669"/>
    <property type="project" value="UniProtKB-UniRule"/>
</dbReference>
<comment type="caution">
    <text evidence="11">The sequence shown here is derived from an EMBL/GenBank/DDBJ whole genome shotgun (WGS) entry which is preliminary data.</text>
</comment>
<dbReference type="Proteomes" id="UP001387110">
    <property type="component" value="Unassembled WGS sequence"/>
</dbReference>
<evidence type="ECO:0000256" key="5">
    <source>
        <dbReference type="ARBA" id="ARBA00022679"/>
    </source>
</evidence>
<reference evidence="11 14" key="1">
    <citation type="journal article" date="2015" name="Int. J. Syst. Evol. Microbiol.">
        <title>Exiguobacterium enclense sp. nov., isolated from sediment.</title>
        <authorList>
            <person name="Dastager S.G."/>
            <person name="Mawlankar R."/>
            <person name="Sonalkar V.V."/>
            <person name="Thorat M.N."/>
            <person name="Mual P."/>
            <person name="Verma A."/>
            <person name="Krishnamurthi S."/>
            <person name="Tang S.K."/>
            <person name="Li W.J."/>
        </authorList>
    </citation>
    <scope>NUCLEOTIDE SEQUENCE [LARGE SCALE GENOMIC DNA]</scope>
    <source>
        <strain evidence="11 14">NIO-1109</strain>
    </source>
</reference>
<evidence type="ECO:0000313" key="14">
    <source>
        <dbReference type="Proteomes" id="UP000053797"/>
    </source>
</evidence>
<dbReference type="Pfam" id="PF01192">
    <property type="entry name" value="RNA_pol_Rpb6"/>
    <property type="match status" value="1"/>
</dbReference>
<keyword evidence="6 10" id="KW-0548">Nucleotidyltransferase</keyword>
<dbReference type="GO" id="GO:0003677">
    <property type="term" value="F:DNA binding"/>
    <property type="evidence" value="ECO:0007669"/>
    <property type="project" value="UniProtKB-UniRule"/>
</dbReference>
<comment type="function">
    <text evidence="10">Promotes RNA polymerase assembly. Latches the N- and C-terminal regions of the beta' subunit thereby facilitating its interaction with the beta and alpha subunits.</text>
</comment>
<evidence type="ECO:0000256" key="8">
    <source>
        <dbReference type="ARBA" id="ARBA00029924"/>
    </source>
</evidence>
<reference evidence="12 15" key="2">
    <citation type="journal article" date="2016" name="Front. Microbiol.">
        <title>Genomic Resource of Rice Seed Associated Bacteria.</title>
        <authorList>
            <person name="Midha S."/>
            <person name="Bansal K."/>
            <person name="Sharma S."/>
            <person name="Kumar N."/>
            <person name="Patil P.P."/>
            <person name="Chaudhry V."/>
            <person name="Patil P.B."/>
        </authorList>
    </citation>
    <scope>NUCLEOTIDE SEQUENCE [LARGE SCALE GENOMIC DNA]</scope>
    <source>
        <strain evidence="12 15">RSA11</strain>
    </source>
</reference>
<dbReference type="EMBL" id="LNQL01000001">
    <property type="protein sequence ID" value="KSU50589.1"/>
    <property type="molecule type" value="Genomic_DNA"/>
</dbReference>
<keyword evidence="16" id="KW-1185">Reference proteome</keyword>
<gene>
    <name evidence="10 13" type="primary">rpoZ</name>
    <name evidence="11" type="ORF">AS033_04195</name>
    <name evidence="12" type="ORF">RSA11_10635</name>
    <name evidence="13" type="ORF">SZL87_03055</name>
</gene>
<reference evidence="13 16" key="3">
    <citation type="submission" date="2023-12" db="EMBL/GenBank/DDBJ databases">
        <authorList>
            <person name="Easwaran N."/>
            <person name="Lazarus H.P.S."/>
        </authorList>
    </citation>
    <scope>NUCLEOTIDE SEQUENCE [LARGE SCALE GENOMIC DNA]</scope>
    <source>
        <strain evidence="13 16">VIT-2023</strain>
    </source>
</reference>
<dbReference type="Gene3D" id="3.90.940.10">
    <property type="match status" value="1"/>
</dbReference>
<proteinExistence type="inferred from homology"/>
<evidence type="ECO:0000256" key="7">
    <source>
        <dbReference type="ARBA" id="ARBA00023163"/>
    </source>
</evidence>
<dbReference type="SUPFAM" id="SSF63562">
    <property type="entry name" value="RPB6/omega subunit-like"/>
    <property type="match status" value="1"/>
</dbReference>
<dbReference type="EMBL" id="JBAWKY010000001">
    <property type="protein sequence ID" value="MEI4461401.1"/>
    <property type="molecule type" value="Genomic_DNA"/>
</dbReference>
<evidence type="ECO:0000313" key="16">
    <source>
        <dbReference type="Proteomes" id="UP001387110"/>
    </source>
</evidence>
<name>A0A0V8GK50_9BACL</name>